<dbReference type="EMBL" id="JANBVO010000003">
    <property type="protein sequence ID" value="KAJ9155462.1"/>
    <property type="molecule type" value="Genomic_DNA"/>
</dbReference>
<feature type="transmembrane region" description="Helical" evidence="2">
    <location>
        <begin position="316"/>
        <end position="336"/>
    </location>
</feature>
<gene>
    <name evidence="3" type="ORF">NKR23_g2030</name>
</gene>
<protein>
    <submittedName>
        <fullName evidence="3">Uncharacterized protein</fullName>
    </submittedName>
</protein>
<evidence type="ECO:0000313" key="4">
    <source>
        <dbReference type="Proteomes" id="UP001174694"/>
    </source>
</evidence>
<reference evidence="3" key="1">
    <citation type="submission" date="2022-07" db="EMBL/GenBank/DDBJ databases">
        <title>Fungi with potential for degradation of polypropylene.</title>
        <authorList>
            <person name="Gostincar C."/>
        </authorList>
    </citation>
    <scope>NUCLEOTIDE SEQUENCE</scope>
    <source>
        <strain evidence="3">EXF-13308</strain>
    </source>
</reference>
<name>A0AA38RRS9_9PEZI</name>
<evidence type="ECO:0000313" key="3">
    <source>
        <dbReference type="EMBL" id="KAJ9155462.1"/>
    </source>
</evidence>
<proteinExistence type="predicted"/>
<organism evidence="3 4">
    <name type="scientific">Pleurostoma richardsiae</name>
    <dbReference type="NCBI Taxonomy" id="41990"/>
    <lineage>
        <taxon>Eukaryota</taxon>
        <taxon>Fungi</taxon>
        <taxon>Dikarya</taxon>
        <taxon>Ascomycota</taxon>
        <taxon>Pezizomycotina</taxon>
        <taxon>Sordariomycetes</taxon>
        <taxon>Sordariomycetidae</taxon>
        <taxon>Calosphaeriales</taxon>
        <taxon>Pleurostomataceae</taxon>
        <taxon>Pleurostoma</taxon>
    </lineage>
</organism>
<sequence length="343" mass="37342">MLSDLMKPVVGDGLVRVSWRCRCGKRLHLDVPVGKRHAGLSFAYQAAGRANTHTVSIQSSDDASSSTSASTNTSVAVDSSTSNHSQASSPPSSPPSTTSSSRGSNGQVDLFIPAGTKKFMLLCVNTGVGLIKLANVDVTDLTDAEEMFARMRRAYYEIRGARARNPLVKPMTMQYIKFQLLRLVKSKECIGNYQKDSIPSTKEVLREEYAFRPCPPKLGDLPMPPAIFMHCFLNPGDHLGSMAVDMLPKKLKCELICKSNGPSFDMPYGWGFYIVEQWEWLRVAWCLMAIGAVSTLITVLWSVLKKDVQGGTGLGQFCIAVLMLVMSIVSLVGHGVSSVSILA</sequence>
<keyword evidence="2" id="KW-0472">Membrane</keyword>
<keyword evidence="2" id="KW-0812">Transmembrane</keyword>
<comment type="caution">
    <text evidence="3">The sequence shown here is derived from an EMBL/GenBank/DDBJ whole genome shotgun (WGS) entry which is preliminary data.</text>
</comment>
<keyword evidence="2" id="KW-1133">Transmembrane helix</keyword>
<feature type="region of interest" description="Disordered" evidence="1">
    <location>
        <begin position="55"/>
        <end position="105"/>
    </location>
</feature>
<evidence type="ECO:0000256" key="1">
    <source>
        <dbReference type="SAM" id="MobiDB-lite"/>
    </source>
</evidence>
<keyword evidence="4" id="KW-1185">Reference proteome</keyword>
<feature type="transmembrane region" description="Helical" evidence="2">
    <location>
        <begin position="280"/>
        <end position="304"/>
    </location>
</feature>
<dbReference type="Proteomes" id="UP001174694">
    <property type="component" value="Unassembled WGS sequence"/>
</dbReference>
<accession>A0AA38RRS9</accession>
<evidence type="ECO:0000256" key="2">
    <source>
        <dbReference type="SAM" id="Phobius"/>
    </source>
</evidence>
<dbReference type="AlphaFoldDB" id="A0AA38RRS9"/>
<feature type="compositionally biased region" description="Low complexity" evidence="1">
    <location>
        <begin position="55"/>
        <end position="104"/>
    </location>
</feature>